<evidence type="ECO:0000313" key="1">
    <source>
        <dbReference type="EMBL" id="GHB99171.1"/>
    </source>
</evidence>
<evidence type="ECO:0000313" key="2">
    <source>
        <dbReference type="Proteomes" id="UP000642829"/>
    </source>
</evidence>
<name>A0A8J3DHD4_9BACT</name>
<protein>
    <submittedName>
        <fullName evidence="1">Uncharacterized protein</fullName>
    </submittedName>
</protein>
<dbReference type="Proteomes" id="UP000642829">
    <property type="component" value="Unassembled WGS sequence"/>
</dbReference>
<gene>
    <name evidence="1" type="ORF">GCM10007047_14130</name>
</gene>
<reference evidence="1" key="1">
    <citation type="journal article" date="2014" name="Int. J. Syst. Evol. Microbiol.">
        <title>Complete genome sequence of Corynebacterium casei LMG S-19264T (=DSM 44701T), isolated from a smear-ripened cheese.</title>
        <authorList>
            <consortium name="US DOE Joint Genome Institute (JGI-PGF)"/>
            <person name="Walter F."/>
            <person name="Albersmeier A."/>
            <person name="Kalinowski J."/>
            <person name="Ruckert C."/>
        </authorList>
    </citation>
    <scope>NUCLEOTIDE SEQUENCE</scope>
    <source>
        <strain evidence="1">KCTC 12870</strain>
    </source>
</reference>
<proteinExistence type="predicted"/>
<dbReference type="EMBL" id="BMXG01000007">
    <property type="protein sequence ID" value="GHB99171.1"/>
    <property type="molecule type" value="Genomic_DNA"/>
</dbReference>
<accession>A0A8J3DHD4</accession>
<sequence length="201" mass="22053">MTYLVATRKNILILLLTGVLMALSPLGAVVVKENALRNKRLFGIEMPENLQSFYGRHDRINSVSLQEYQAGPYAVTEVVIDMASSPCQLRMYHTELASLQDVQAAAPNTPRGTATIPPGVQKAANKARDKANSADPPVIKDYPITTHAMTIEFRVSTKKELEDFYRTFVSTYTQNNATGATDEADDEASARGLAGTLFQIE</sequence>
<organism evidence="1 2">
    <name type="scientific">Cerasicoccus arenae</name>
    <dbReference type="NCBI Taxonomy" id="424488"/>
    <lineage>
        <taxon>Bacteria</taxon>
        <taxon>Pseudomonadati</taxon>
        <taxon>Verrucomicrobiota</taxon>
        <taxon>Opitutia</taxon>
        <taxon>Puniceicoccales</taxon>
        <taxon>Cerasicoccaceae</taxon>
        <taxon>Cerasicoccus</taxon>
    </lineage>
</organism>
<keyword evidence="2" id="KW-1185">Reference proteome</keyword>
<dbReference type="AlphaFoldDB" id="A0A8J3DHD4"/>
<comment type="caution">
    <text evidence="1">The sequence shown here is derived from an EMBL/GenBank/DDBJ whole genome shotgun (WGS) entry which is preliminary data.</text>
</comment>
<reference evidence="1" key="2">
    <citation type="submission" date="2020-09" db="EMBL/GenBank/DDBJ databases">
        <authorList>
            <person name="Sun Q."/>
            <person name="Kim S."/>
        </authorList>
    </citation>
    <scope>NUCLEOTIDE SEQUENCE</scope>
    <source>
        <strain evidence="1">KCTC 12870</strain>
    </source>
</reference>